<dbReference type="AlphaFoldDB" id="A0A3E5EQ17"/>
<evidence type="ECO:0000313" key="2">
    <source>
        <dbReference type="EMBL" id="RGN91075.1"/>
    </source>
</evidence>
<evidence type="ECO:0000256" key="1">
    <source>
        <dbReference type="SAM" id="Phobius"/>
    </source>
</evidence>
<gene>
    <name evidence="2" type="ORF">DXB36_08955</name>
</gene>
<feature type="transmembrane region" description="Helical" evidence="1">
    <location>
        <begin position="277"/>
        <end position="297"/>
    </location>
</feature>
<reference evidence="2 3" key="1">
    <citation type="submission" date="2018-08" db="EMBL/GenBank/DDBJ databases">
        <title>A genome reference for cultivated species of the human gut microbiota.</title>
        <authorList>
            <person name="Zou Y."/>
            <person name="Xue W."/>
            <person name="Luo G."/>
        </authorList>
    </citation>
    <scope>NUCLEOTIDE SEQUENCE [LARGE SCALE GENOMIC DNA]</scope>
    <source>
        <strain evidence="2 3">OM03-2</strain>
    </source>
</reference>
<keyword evidence="1" id="KW-1133">Transmembrane helix</keyword>
<dbReference type="Proteomes" id="UP000260841">
    <property type="component" value="Unassembled WGS sequence"/>
</dbReference>
<organism evidence="2 3">
    <name type="scientific">Dorea formicigenerans</name>
    <dbReference type="NCBI Taxonomy" id="39486"/>
    <lineage>
        <taxon>Bacteria</taxon>
        <taxon>Bacillati</taxon>
        <taxon>Bacillota</taxon>
        <taxon>Clostridia</taxon>
        <taxon>Lachnospirales</taxon>
        <taxon>Lachnospiraceae</taxon>
        <taxon>Dorea</taxon>
    </lineage>
</organism>
<keyword evidence="1" id="KW-0812">Transmembrane</keyword>
<feature type="transmembrane region" description="Helical" evidence="1">
    <location>
        <begin position="250"/>
        <end position="271"/>
    </location>
</feature>
<dbReference type="EMBL" id="QSVB01000008">
    <property type="protein sequence ID" value="RGN91075.1"/>
    <property type="molecule type" value="Genomic_DNA"/>
</dbReference>
<comment type="caution">
    <text evidence="2">The sequence shown here is derived from an EMBL/GenBank/DDBJ whole genome shotgun (WGS) entry which is preliminary data.</text>
</comment>
<protein>
    <submittedName>
        <fullName evidence="2">Zinc ribbon domain-containing protein</fullName>
    </submittedName>
</protein>
<evidence type="ECO:0000313" key="3">
    <source>
        <dbReference type="Proteomes" id="UP000260841"/>
    </source>
</evidence>
<name>A0A3E5EQ17_9FIRM</name>
<proteinExistence type="predicted"/>
<sequence>MIWAGAVEIALAWAVILGVKIANNAFEWKFEHLLPNYWYPVVKRKLAKPETVTLKDKGIPKKISDELEGLLAFMQGGSLQNSRIRMDRTFQDKIEHETKQLKKRGLARQFHFTNLKLSEKNEKKKDFRHWSDAGREWREVIVEASVSDKYLSKDKKKVLHETIYPYGAILLRQSRHIRHTDKADKDRKKEQTFYSEYSQMICPSCGAQLNLKGNETNCPYCGAFIQSQFYDWQTEDFRIYHLPDPNARNLLYTGGLILALFLPAVPCIRFISNMYLAFGLAFVLTILVAFGMLSFITPKLEKEEKLKEQIVRYDESWLASNISEALYKSVLTPELLTYIVDDIKIKSVENTEDTTTISVSAKLRRTILENDQHIVVKNEKENWTLSRALHPNRLKSKGQDIVIEKECPSCGANYVPDEKGCCSYCGYSLKVDNSKWKINASEKRNMSTIV</sequence>
<accession>A0A3E5EQ17</accession>
<keyword evidence="1" id="KW-0472">Membrane</keyword>